<organism evidence="1">
    <name type="scientific">marine metagenome</name>
    <dbReference type="NCBI Taxonomy" id="408172"/>
    <lineage>
        <taxon>unclassified sequences</taxon>
        <taxon>metagenomes</taxon>
        <taxon>ecological metagenomes</taxon>
    </lineage>
</organism>
<accession>A0A382G4F3</accession>
<evidence type="ECO:0000313" key="1">
    <source>
        <dbReference type="EMBL" id="SVB69789.1"/>
    </source>
</evidence>
<dbReference type="AlphaFoldDB" id="A0A382G4F3"/>
<name>A0A382G4F3_9ZZZZ</name>
<reference evidence="1" key="1">
    <citation type="submission" date="2018-05" db="EMBL/GenBank/DDBJ databases">
        <authorList>
            <person name="Lanie J.A."/>
            <person name="Ng W.-L."/>
            <person name="Kazmierczak K.M."/>
            <person name="Andrzejewski T.M."/>
            <person name="Davidsen T.M."/>
            <person name="Wayne K.J."/>
            <person name="Tettelin H."/>
            <person name="Glass J.I."/>
            <person name="Rusch D."/>
            <person name="Podicherti R."/>
            <person name="Tsui H.-C.T."/>
            <person name="Winkler M.E."/>
        </authorList>
    </citation>
    <scope>NUCLEOTIDE SEQUENCE</scope>
</reference>
<sequence length="51" mass="5786">MIEPTALRQSAHQFAARRIDISLIDVTKILSCPGVEGQRQIAVSWRKKRPL</sequence>
<protein>
    <submittedName>
        <fullName evidence="1">Uncharacterized protein</fullName>
    </submittedName>
</protein>
<dbReference type="EMBL" id="UINC01053363">
    <property type="protein sequence ID" value="SVB69789.1"/>
    <property type="molecule type" value="Genomic_DNA"/>
</dbReference>
<proteinExistence type="predicted"/>
<gene>
    <name evidence="1" type="ORF">METZ01_LOCUS222643</name>
</gene>